<dbReference type="RefSeq" id="WP_132949524.1">
    <property type="nucleotide sequence ID" value="NZ_BSVG01000003.1"/>
</dbReference>
<dbReference type="Pfam" id="PF13464">
    <property type="entry name" value="RodZ_C"/>
    <property type="match status" value="1"/>
</dbReference>
<evidence type="ECO:0000256" key="2">
    <source>
        <dbReference type="SAM" id="Phobius"/>
    </source>
</evidence>
<dbReference type="InterPro" id="IPR025194">
    <property type="entry name" value="RodZ-like_C"/>
</dbReference>
<comment type="caution">
    <text evidence="4">The sequence shown here is derived from an EMBL/GenBank/DDBJ whole genome shotgun (WGS) entry which is preliminary data.</text>
</comment>
<organism evidence="4 5">
    <name type="scientific">Thermolongibacillus altinsuensis</name>
    <dbReference type="NCBI Taxonomy" id="575256"/>
    <lineage>
        <taxon>Bacteria</taxon>
        <taxon>Bacillati</taxon>
        <taxon>Bacillota</taxon>
        <taxon>Bacilli</taxon>
        <taxon>Bacillales</taxon>
        <taxon>Anoxybacillaceae</taxon>
        <taxon>Thermolongibacillus</taxon>
    </lineage>
</organism>
<dbReference type="InterPro" id="IPR001387">
    <property type="entry name" value="Cro/C1-type_HTH"/>
</dbReference>
<feature type="domain" description="HTH cro/C1-type" evidence="3">
    <location>
        <begin position="8"/>
        <end position="68"/>
    </location>
</feature>
<dbReference type="PROSITE" id="PS50943">
    <property type="entry name" value="HTH_CROC1"/>
    <property type="match status" value="1"/>
</dbReference>
<dbReference type="Pfam" id="PF13413">
    <property type="entry name" value="HTH_25"/>
    <property type="match status" value="1"/>
</dbReference>
<dbReference type="InterPro" id="IPR010982">
    <property type="entry name" value="Lambda_DNA-bd_dom_sf"/>
</dbReference>
<reference evidence="4 5" key="1">
    <citation type="submission" date="2019-03" db="EMBL/GenBank/DDBJ databases">
        <title>Genomic Encyclopedia of Type Strains, Phase IV (KMG-IV): sequencing the most valuable type-strain genomes for metagenomic binning, comparative biology and taxonomic classification.</title>
        <authorList>
            <person name="Goeker M."/>
        </authorList>
    </citation>
    <scope>NUCLEOTIDE SEQUENCE [LARGE SCALE GENOMIC DNA]</scope>
    <source>
        <strain evidence="4 5">DSM 24979</strain>
    </source>
</reference>
<feature type="region of interest" description="Disordered" evidence="1">
    <location>
        <begin position="143"/>
        <end position="184"/>
    </location>
</feature>
<dbReference type="SUPFAM" id="SSF47413">
    <property type="entry name" value="lambda repressor-like DNA-binding domains"/>
    <property type="match status" value="1"/>
</dbReference>
<keyword evidence="2" id="KW-1133">Transmembrane helix</keyword>
<dbReference type="EMBL" id="SLUL01000020">
    <property type="protein sequence ID" value="TCL45680.1"/>
    <property type="molecule type" value="Genomic_DNA"/>
</dbReference>
<dbReference type="SMART" id="SM00530">
    <property type="entry name" value="HTH_XRE"/>
    <property type="match status" value="1"/>
</dbReference>
<dbReference type="PANTHER" id="PTHR34475:SF1">
    <property type="entry name" value="CYTOSKELETON PROTEIN RODZ"/>
    <property type="match status" value="1"/>
</dbReference>
<keyword evidence="2" id="KW-0812">Transmembrane</keyword>
<dbReference type="PANTHER" id="PTHR34475">
    <property type="match status" value="1"/>
</dbReference>
<gene>
    <name evidence="4" type="ORF">EDD69_12025</name>
</gene>
<evidence type="ECO:0000313" key="4">
    <source>
        <dbReference type="EMBL" id="TCL45680.1"/>
    </source>
</evidence>
<sequence length="289" mass="33329">MTELGKRLREAREERNMSLDDLQEITKIQKRYLIGIEEGNYAIMPGKFYVRAFIKQYAEAVGLDPDELFEQYANDIPSIQQEEELPGQLSRVKSRQLSEKGAKLIDLLPKLLVVTAVVGIAVVLWIFFQNRNVNEEPRNEVIEKTTEFEQSKNIVQQSDESEEPEETQQDDQQDELKEEEKEKLNLQVVEASGRESTIELTDSEKFILEISTKGDSWIEVKNAKGKSFFRNMMYENQSQTFDLTNETEVLLVIGYAPNAEIKINGEIVPYPIDPNSEVRQDIKIIYKKG</sequence>
<dbReference type="Proteomes" id="UP000295658">
    <property type="component" value="Unassembled WGS sequence"/>
</dbReference>
<dbReference type="OrthoDB" id="9797543at2"/>
<evidence type="ECO:0000256" key="1">
    <source>
        <dbReference type="SAM" id="MobiDB-lite"/>
    </source>
</evidence>
<evidence type="ECO:0000259" key="3">
    <source>
        <dbReference type="PROSITE" id="PS50943"/>
    </source>
</evidence>
<dbReference type="AlphaFoldDB" id="A0A4R1QD05"/>
<dbReference type="CDD" id="cd00093">
    <property type="entry name" value="HTH_XRE"/>
    <property type="match status" value="1"/>
</dbReference>
<dbReference type="GO" id="GO:0003677">
    <property type="term" value="F:DNA binding"/>
    <property type="evidence" value="ECO:0007669"/>
    <property type="project" value="InterPro"/>
</dbReference>
<protein>
    <submittedName>
        <fullName evidence="4">Cytoskeletal protein RodZ</fullName>
    </submittedName>
</protein>
<evidence type="ECO:0000313" key="5">
    <source>
        <dbReference type="Proteomes" id="UP000295658"/>
    </source>
</evidence>
<dbReference type="Gene3D" id="1.10.260.40">
    <property type="entry name" value="lambda repressor-like DNA-binding domains"/>
    <property type="match status" value="1"/>
</dbReference>
<accession>A0A4R1QD05</accession>
<feature type="compositionally biased region" description="Basic and acidic residues" evidence="1">
    <location>
        <begin position="174"/>
        <end position="184"/>
    </location>
</feature>
<keyword evidence="2" id="KW-0472">Membrane</keyword>
<feature type="transmembrane region" description="Helical" evidence="2">
    <location>
        <begin position="107"/>
        <end position="128"/>
    </location>
</feature>
<dbReference type="InterPro" id="IPR050400">
    <property type="entry name" value="Bact_Cytoskel_RodZ"/>
</dbReference>
<proteinExistence type="predicted"/>
<keyword evidence="5" id="KW-1185">Reference proteome</keyword>
<feature type="compositionally biased region" description="Acidic residues" evidence="1">
    <location>
        <begin position="159"/>
        <end position="173"/>
    </location>
</feature>
<name>A0A4R1QD05_9BACL</name>